<dbReference type="EMBL" id="BAAAZO010000002">
    <property type="protein sequence ID" value="GAA3601609.1"/>
    <property type="molecule type" value="Genomic_DNA"/>
</dbReference>
<accession>A0ABP6Z9T4</accession>
<organism evidence="1 2">
    <name type="scientific">Kineosporia mesophila</name>
    <dbReference type="NCBI Taxonomy" id="566012"/>
    <lineage>
        <taxon>Bacteria</taxon>
        <taxon>Bacillati</taxon>
        <taxon>Actinomycetota</taxon>
        <taxon>Actinomycetes</taxon>
        <taxon>Kineosporiales</taxon>
        <taxon>Kineosporiaceae</taxon>
        <taxon>Kineosporia</taxon>
    </lineage>
</organism>
<keyword evidence="2" id="KW-1185">Reference proteome</keyword>
<evidence type="ECO:0000313" key="2">
    <source>
        <dbReference type="Proteomes" id="UP001501074"/>
    </source>
</evidence>
<evidence type="ECO:0000313" key="1">
    <source>
        <dbReference type="EMBL" id="GAA3601609.1"/>
    </source>
</evidence>
<reference evidence="2" key="1">
    <citation type="journal article" date="2019" name="Int. J. Syst. Evol. Microbiol.">
        <title>The Global Catalogue of Microorganisms (GCM) 10K type strain sequencing project: providing services to taxonomists for standard genome sequencing and annotation.</title>
        <authorList>
            <consortium name="The Broad Institute Genomics Platform"/>
            <consortium name="The Broad Institute Genome Sequencing Center for Infectious Disease"/>
            <person name="Wu L."/>
            <person name="Ma J."/>
        </authorList>
    </citation>
    <scope>NUCLEOTIDE SEQUENCE [LARGE SCALE GENOMIC DNA]</scope>
    <source>
        <strain evidence="2">JCM 16902</strain>
    </source>
</reference>
<comment type="caution">
    <text evidence="1">The sequence shown here is derived from an EMBL/GenBank/DDBJ whole genome shotgun (WGS) entry which is preliminary data.</text>
</comment>
<protein>
    <submittedName>
        <fullName evidence="1">Uncharacterized protein</fullName>
    </submittedName>
</protein>
<proteinExistence type="predicted"/>
<gene>
    <name evidence="1" type="ORF">GCM10022223_16660</name>
</gene>
<name>A0ABP6Z9T4_9ACTN</name>
<dbReference type="Proteomes" id="UP001501074">
    <property type="component" value="Unassembled WGS sequence"/>
</dbReference>
<sequence>MTVQVQILMDPDQSQFLAMFSATPGSESEQKLLSLASLSDVSPRHRRSTS</sequence>